<dbReference type="Gene3D" id="2.30.110.20">
    <property type="entry name" value="Hcp1-like"/>
    <property type="match status" value="1"/>
</dbReference>
<accession>A0ABQ1RUF1</accession>
<dbReference type="Proteomes" id="UP000597138">
    <property type="component" value="Unassembled WGS sequence"/>
</dbReference>
<evidence type="ECO:0000313" key="2">
    <source>
        <dbReference type="Proteomes" id="UP000597138"/>
    </source>
</evidence>
<dbReference type="InterPro" id="IPR052947">
    <property type="entry name" value="T6SS_Hcp1_domain"/>
</dbReference>
<gene>
    <name evidence="1" type="ORF">GCM10010985_36070</name>
</gene>
<sequence>MAGPIYVFLKDQSGVDIKGSCTVQGREGAIDAFSFVHNLYTPWDAMSGRPAGQCHHQEIVIEKDIDRSTPFLYRAIQKGETFKEATVKWYRTNESGREYEYFNTILTGVKVVSVTPHVPNPTKTDSPHQTHTEFISLRYTTITWLYLDGNLRFTAS</sequence>
<dbReference type="NCBIfam" id="TIGR03344">
    <property type="entry name" value="VI_effect_Hcp1"/>
    <property type="match status" value="1"/>
</dbReference>
<dbReference type="PANTHER" id="PTHR34319:SF6">
    <property type="entry name" value="MAJOR EXPORTED PROTEIN"/>
    <property type="match status" value="1"/>
</dbReference>
<dbReference type="Pfam" id="PF05638">
    <property type="entry name" value="T6SS_HCP"/>
    <property type="match status" value="1"/>
</dbReference>
<proteinExistence type="predicted"/>
<dbReference type="RefSeq" id="WP_035959964.1">
    <property type="nucleotide sequence ID" value="NZ_BMEG01000005.1"/>
</dbReference>
<reference evidence="2" key="1">
    <citation type="journal article" date="2019" name="Int. J. Syst. Evol. Microbiol.">
        <title>The Global Catalogue of Microorganisms (GCM) 10K type strain sequencing project: providing services to taxonomists for standard genome sequencing and annotation.</title>
        <authorList>
            <consortium name="The Broad Institute Genomics Platform"/>
            <consortium name="The Broad Institute Genome Sequencing Center for Infectious Disease"/>
            <person name="Wu L."/>
            <person name="Ma J."/>
        </authorList>
    </citation>
    <scope>NUCLEOTIDE SEQUENCE [LARGE SCALE GENOMIC DNA]</scope>
    <source>
        <strain evidence="2">CGMCC 1.11013</strain>
    </source>
</reference>
<comment type="caution">
    <text evidence="1">The sequence shown here is derived from an EMBL/GenBank/DDBJ whole genome shotgun (WGS) entry which is preliminary data.</text>
</comment>
<organism evidence="1 2">
    <name type="scientific">Caballeronia grimmiae</name>
    <dbReference type="NCBI Taxonomy" id="1071679"/>
    <lineage>
        <taxon>Bacteria</taxon>
        <taxon>Pseudomonadati</taxon>
        <taxon>Pseudomonadota</taxon>
        <taxon>Betaproteobacteria</taxon>
        <taxon>Burkholderiales</taxon>
        <taxon>Burkholderiaceae</taxon>
        <taxon>Caballeronia</taxon>
    </lineage>
</organism>
<protein>
    <submittedName>
        <fullName evidence="1">Hcp family type VI secretion system effector</fullName>
    </submittedName>
</protein>
<dbReference type="PANTHER" id="PTHR34319">
    <property type="entry name" value="MAJOR EXPORTED PROTEIN"/>
    <property type="match status" value="1"/>
</dbReference>
<evidence type="ECO:0000313" key="1">
    <source>
        <dbReference type="EMBL" id="GGD78369.1"/>
    </source>
</evidence>
<name>A0ABQ1RUF1_9BURK</name>
<dbReference type="EMBL" id="BMEG01000005">
    <property type="protein sequence ID" value="GGD78369.1"/>
    <property type="molecule type" value="Genomic_DNA"/>
</dbReference>
<keyword evidence="2" id="KW-1185">Reference proteome</keyword>
<dbReference type="InterPro" id="IPR036624">
    <property type="entry name" value="Hcp1-lik_sf"/>
</dbReference>
<dbReference type="SUPFAM" id="SSF141452">
    <property type="entry name" value="Hcp1-like"/>
    <property type="match status" value="1"/>
</dbReference>
<dbReference type="InterPro" id="IPR008514">
    <property type="entry name" value="T6SS_Hcp"/>
</dbReference>